<dbReference type="PANTHER" id="PTHR34860:SF6">
    <property type="entry name" value="REPRESSOR-LIKE PROTEIN SSO7C3"/>
    <property type="match status" value="1"/>
</dbReference>
<evidence type="ECO:0000313" key="4">
    <source>
        <dbReference type="Proteomes" id="UP000192569"/>
    </source>
</evidence>
<accession>A0A1W1W094</accession>
<dbReference type="Proteomes" id="UP000192569">
    <property type="component" value="Chromosome I"/>
</dbReference>
<organism evidence="3 4">
    <name type="scientific">Thermanaeromonas toyohensis ToBE</name>
    <dbReference type="NCBI Taxonomy" id="698762"/>
    <lineage>
        <taxon>Bacteria</taxon>
        <taxon>Bacillati</taxon>
        <taxon>Bacillota</taxon>
        <taxon>Clostridia</taxon>
        <taxon>Neomoorellales</taxon>
        <taxon>Neomoorellaceae</taxon>
        <taxon>Thermanaeromonas</taxon>
    </lineage>
</organism>
<dbReference type="Pfam" id="PF04014">
    <property type="entry name" value="MazE_antitoxin"/>
    <property type="match status" value="1"/>
</dbReference>
<dbReference type="AlphaFoldDB" id="A0A1W1W094"/>
<sequence>MAVTFLSTKGQIVIPKWIRDTLKLKSGTKFIVELEGDRIILKPVKENIADELYGKYRGVDLLGDLVREHQKELNWYDQRKR</sequence>
<dbReference type="RefSeq" id="WP_172839166.1">
    <property type="nucleotide sequence ID" value="NZ_LT838272.1"/>
</dbReference>
<proteinExistence type="predicted"/>
<feature type="domain" description="SpoVT-AbrB" evidence="2">
    <location>
        <begin position="1"/>
        <end position="46"/>
    </location>
</feature>
<protein>
    <submittedName>
        <fullName evidence="3">Transcriptional regulator, AbrB family</fullName>
    </submittedName>
</protein>
<dbReference type="NCBIfam" id="TIGR01439">
    <property type="entry name" value="lp_hng_hel_AbrB"/>
    <property type="match status" value="1"/>
</dbReference>
<dbReference type="InterPro" id="IPR037914">
    <property type="entry name" value="SpoVT-AbrB_sf"/>
</dbReference>
<dbReference type="InterPro" id="IPR052975">
    <property type="entry name" value="Repressor-like_regulatory"/>
</dbReference>
<evidence type="ECO:0000256" key="1">
    <source>
        <dbReference type="PROSITE-ProRule" id="PRU01076"/>
    </source>
</evidence>
<keyword evidence="1" id="KW-0238">DNA-binding</keyword>
<name>A0A1W1W094_9FIRM</name>
<evidence type="ECO:0000313" key="3">
    <source>
        <dbReference type="EMBL" id="SMB99025.1"/>
    </source>
</evidence>
<dbReference type="Gene3D" id="2.10.260.10">
    <property type="match status" value="1"/>
</dbReference>
<dbReference type="InterPro" id="IPR007159">
    <property type="entry name" value="SpoVT-AbrB_dom"/>
</dbReference>
<dbReference type="SMART" id="SM00966">
    <property type="entry name" value="SpoVT_AbrB"/>
    <property type="match status" value="1"/>
</dbReference>
<dbReference type="PANTHER" id="PTHR34860">
    <property type="entry name" value="REPRESSOR-LIKE PROTEIN SSO7C3"/>
    <property type="match status" value="1"/>
</dbReference>
<gene>
    <name evidence="3" type="ORF">SAMN00808754_2689</name>
</gene>
<reference evidence="3 4" key="1">
    <citation type="submission" date="2017-04" db="EMBL/GenBank/DDBJ databases">
        <authorList>
            <person name="Afonso C.L."/>
            <person name="Miller P.J."/>
            <person name="Scott M.A."/>
            <person name="Spackman E."/>
            <person name="Goraichik I."/>
            <person name="Dimitrov K.M."/>
            <person name="Suarez D.L."/>
            <person name="Swayne D.E."/>
        </authorList>
    </citation>
    <scope>NUCLEOTIDE SEQUENCE [LARGE SCALE GENOMIC DNA]</scope>
    <source>
        <strain evidence="3 4">ToBE</strain>
    </source>
</reference>
<keyword evidence="4" id="KW-1185">Reference proteome</keyword>
<dbReference type="PROSITE" id="PS51740">
    <property type="entry name" value="SPOVT_ABRB"/>
    <property type="match status" value="1"/>
</dbReference>
<dbReference type="SUPFAM" id="SSF89447">
    <property type="entry name" value="AbrB/MazE/MraZ-like"/>
    <property type="match status" value="1"/>
</dbReference>
<evidence type="ECO:0000259" key="2">
    <source>
        <dbReference type="PROSITE" id="PS51740"/>
    </source>
</evidence>
<dbReference type="EMBL" id="LT838272">
    <property type="protein sequence ID" value="SMB99025.1"/>
    <property type="molecule type" value="Genomic_DNA"/>
</dbReference>
<dbReference type="GO" id="GO:0003677">
    <property type="term" value="F:DNA binding"/>
    <property type="evidence" value="ECO:0007669"/>
    <property type="project" value="UniProtKB-UniRule"/>
</dbReference>
<dbReference type="STRING" id="698762.SAMN00808754_2689"/>